<protein>
    <submittedName>
        <fullName evidence="2">Type VI secretion system-associated protein TagF</fullName>
    </submittedName>
</protein>
<dbReference type="Proteomes" id="UP001431221">
    <property type="component" value="Unassembled WGS sequence"/>
</dbReference>
<name>A0ABT0GRG5_9HYPH</name>
<evidence type="ECO:0000256" key="1">
    <source>
        <dbReference type="SAM" id="MobiDB-lite"/>
    </source>
</evidence>
<evidence type="ECO:0000313" key="3">
    <source>
        <dbReference type="Proteomes" id="UP001431221"/>
    </source>
</evidence>
<gene>
    <name evidence="2" type="primary">tagF</name>
    <name evidence="2" type="ORF">M0H32_07600</name>
</gene>
<dbReference type="Pfam" id="PF09867">
    <property type="entry name" value="TagF_N"/>
    <property type="match status" value="1"/>
</dbReference>
<proteinExistence type="predicted"/>
<keyword evidence="3" id="KW-1185">Reference proteome</keyword>
<dbReference type="EMBL" id="JALNMJ010000004">
    <property type="protein sequence ID" value="MCK7612018.1"/>
    <property type="molecule type" value="Genomic_DNA"/>
</dbReference>
<reference evidence="2" key="1">
    <citation type="submission" date="2022-04" db="EMBL/GenBank/DDBJ databases">
        <title>Roseibium sp. CAU 1639 isolated from mud.</title>
        <authorList>
            <person name="Kim W."/>
        </authorList>
    </citation>
    <scope>NUCLEOTIDE SEQUENCE</scope>
    <source>
        <strain evidence="2">CAU 1639</strain>
    </source>
</reference>
<dbReference type="InterPro" id="IPR017748">
    <property type="entry name" value="TagF"/>
</dbReference>
<dbReference type="RefSeq" id="WP_248152819.1">
    <property type="nucleotide sequence ID" value="NZ_JALNMJ010000004.1"/>
</dbReference>
<feature type="compositionally biased region" description="Basic and acidic residues" evidence="1">
    <location>
        <begin position="214"/>
        <end position="225"/>
    </location>
</feature>
<dbReference type="Gene3D" id="3.40.1730.10">
    <property type="entry name" value="pa0076 domain"/>
    <property type="match status" value="1"/>
</dbReference>
<feature type="region of interest" description="Disordered" evidence="1">
    <location>
        <begin position="205"/>
        <end position="225"/>
    </location>
</feature>
<dbReference type="InterPro" id="IPR038225">
    <property type="entry name" value="TagF_sf"/>
</dbReference>
<dbReference type="PIRSF" id="PIRSF029287">
    <property type="entry name" value="UCP029287"/>
    <property type="match status" value="1"/>
</dbReference>
<accession>A0ABT0GRG5</accession>
<evidence type="ECO:0000313" key="2">
    <source>
        <dbReference type="EMBL" id="MCK7612018.1"/>
    </source>
</evidence>
<dbReference type="NCBIfam" id="TIGR03373">
    <property type="entry name" value="VI_minor_4"/>
    <property type="match status" value="1"/>
</dbReference>
<organism evidence="2 3">
    <name type="scientific">Roseibium sediminicola</name>
    <dbReference type="NCBI Taxonomy" id="2933272"/>
    <lineage>
        <taxon>Bacteria</taxon>
        <taxon>Pseudomonadati</taxon>
        <taxon>Pseudomonadota</taxon>
        <taxon>Alphaproteobacteria</taxon>
        <taxon>Hyphomicrobiales</taxon>
        <taxon>Stappiaceae</taxon>
        <taxon>Roseibium</taxon>
    </lineage>
</organism>
<comment type="caution">
    <text evidence="2">The sequence shown here is derived from an EMBL/GenBank/DDBJ whole genome shotgun (WGS) entry which is preliminary data.</text>
</comment>
<sequence length="225" mass="24602">MGGGYFGKLPARKDFVLGNCPKGFLKLWELFLIKGLAQSRLDLEEDWKEAYMTMPVWRFLLSPVDLAETSGPLARPIAGAFMPSVDGAGREYPLTVVAEAGEGAAEIAGGWFDHVEAVLLSALQDEATLDGFQAAVADLGVPEDGGEEQAREESLLAPLAETEGKLTARFWCRAGPMVFAFRCNGLPDAESFRWLMLPEHYSSQQAKQSSAGDIHGRYHPEDHRT</sequence>